<gene>
    <name evidence="2" type="ORF">EZS28_022741</name>
</gene>
<feature type="region of interest" description="Disordered" evidence="1">
    <location>
        <begin position="43"/>
        <end position="161"/>
    </location>
</feature>
<feature type="compositionally biased region" description="Basic residues" evidence="1">
    <location>
        <begin position="105"/>
        <end position="124"/>
    </location>
</feature>
<organism evidence="2 3">
    <name type="scientific">Streblomastix strix</name>
    <dbReference type="NCBI Taxonomy" id="222440"/>
    <lineage>
        <taxon>Eukaryota</taxon>
        <taxon>Metamonada</taxon>
        <taxon>Preaxostyla</taxon>
        <taxon>Oxymonadida</taxon>
        <taxon>Streblomastigidae</taxon>
        <taxon>Streblomastix</taxon>
    </lineage>
</organism>
<comment type="caution">
    <text evidence="2">The sequence shown here is derived from an EMBL/GenBank/DDBJ whole genome shotgun (WGS) entry which is preliminary data.</text>
</comment>
<evidence type="ECO:0000313" key="3">
    <source>
        <dbReference type="Proteomes" id="UP000324800"/>
    </source>
</evidence>
<name>A0A5J4VGM4_9EUKA</name>
<proteinExistence type="predicted"/>
<reference evidence="2 3" key="1">
    <citation type="submission" date="2019-03" db="EMBL/GenBank/DDBJ databases">
        <title>Single cell metagenomics reveals metabolic interactions within the superorganism composed of flagellate Streblomastix strix and complex community of Bacteroidetes bacteria on its surface.</title>
        <authorList>
            <person name="Treitli S.C."/>
            <person name="Kolisko M."/>
            <person name="Husnik F."/>
            <person name="Keeling P."/>
            <person name="Hampl V."/>
        </authorList>
    </citation>
    <scope>NUCLEOTIDE SEQUENCE [LARGE SCALE GENOMIC DNA]</scope>
    <source>
        <strain evidence="2">ST1C</strain>
    </source>
</reference>
<dbReference type="Proteomes" id="UP000324800">
    <property type="component" value="Unassembled WGS sequence"/>
</dbReference>
<dbReference type="AlphaFoldDB" id="A0A5J4VGM4"/>
<evidence type="ECO:0000256" key="1">
    <source>
        <dbReference type="SAM" id="MobiDB-lite"/>
    </source>
</evidence>
<accession>A0A5J4VGM4</accession>
<dbReference type="EMBL" id="SNRW01007160">
    <property type="protein sequence ID" value="KAA6381731.1"/>
    <property type="molecule type" value="Genomic_DNA"/>
</dbReference>
<sequence length="264" mass="30412">MLLQDIQINATLKVYFSTEDFSEGEKDYDGKVAVLMEVCRLREERQGGKGIPAESSEEDSEQEQAPIPAAIVPPPQIAIPIPITPSVPAKRARQKGRSDEAKEQRKIKRKEKQKLKGKGKRKNQYQKQQNQRSSDSETSLSQSKSEETTQESSSEKGRKKPRLENLLLDVIKGAEKIETQKKQNRNSELLMKDLIKEIFETKRKDFDPEQWLLKESINKEVALNTWKLIDIVPIVTPKAKSWKEKGNNCEHFIDSHQFLEQWLD</sequence>
<evidence type="ECO:0000313" key="2">
    <source>
        <dbReference type="EMBL" id="KAA6381731.1"/>
    </source>
</evidence>
<protein>
    <submittedName>
        <fullName evidence="2">Uncharacterized protein</fullName>
    </submittedName>
</protein>
<feature type="compositionally biased region" description="Pro residues" evidence="1">
    <location>
        <begin position="71"/>
        <end position="85"/>
    </location>
</feature>
<feature type="compositionally biased region" description="Low complexity" evidence="1">
    <location>
        <begin position="125"/>
        <end position="143"/>
    </location>
</feature>